<dbReference type="SUPFAM" id="SSF51445">
    <property type="entry name" value="(Trans)glycosidases"/>
    <property type="match status" value="1"/>
</dbReference>
<proteinExistence type="inferred from homology"/>
<dbReference type="GO" id="GO:0016757">
    <property type="term" value="F:glycosyltransferase activity"/>
    <property type="evidence" value="ECO:0007669"/>
    <property type="project" value="UniProtKB-KW"/>
</dbReference>
<evidence type="ECO:0000256" key="2">
    <source>
        <dbReference type="ARBA" id="ARBA00022676"/>
    </source>
</evidence>
<evidence type="ECO:0000256" key="1">
    <source>
        <dbReference type="ARBA" id="ARBA00008452"/>
    </source>
</evidence>
<feature type="binding site" evidence="4">
    <location>
        <position position="201"/>
    </location>
    <ligand>
        <name>substrate</name>
    </ligand>
</feature>
<evidence type="ECO:0000256" key="3">
    <source>
        <dbReference type="ARBA" id="ARBA00022679"/>
    </source>
</evidence>
<feature type="domain" description="Glycosyl hydrolase family 13 catalytic" evidence="6">
    <location>
        <begin position="116"/>
        <end position="547"/>
    </location>
</feature>
<evidence type="ECO:0000256" key="4">
    <source>
        <dbReference type="PIRSR" id="PIRSR003059-2"/>
    </source>
</evidence>
<dbReference type="Pfam" id="PF16657">
    <property type="entry name" value="Malt_amylase_C"/>
    <property type="match status" value="1"/>
</dbReference>
<keyword evidence="3" id="KW-0808">Transferase</keyword>
<evidence type="ECO:0000259" key="6">
    <source>
        <dbReference type="SMART" id="SM00642"/>
    </source>
</evidence>
<dbReference type="InterPro" id="IPR013780">
    <property type="entry name" value="Glyco_hydro_b"/>
</dbReference>
<dbReference type="InterPro" id="IPR032091">
    <property type="entry name" value="Malt_amylase-like_C"/>
</dbReference>
<evidence type="ECO:0000313" key="8">
    <source>
        <dbReference type="Proteomes" id="UP000437131"/>
    </source>
</evidence>
<evidence type="ECO:0000256" key="5">
    <source>
        <dbReference type="SAM" id="Coils"/>
    </source>
</evidence>
<dbReference type="Gene3D" id="3.20.20.80">
    <property type="entry name" value="Glycosidases"/>
    <property type="match status" value="1"/>
</dbReference>
<dbReference type="Gene3D" id="3.90.400.10">
    <property type="entry name" value="Oligo-1,6-glucosidase, Domain 2"/>
    <property type="match status" value="1"/>
</dbReference>
<accession>A0A844GQJ8</accession>
<sequence>MTEFKDFDQQLLTQIKILLEKLDKKSENRKKLQNILKILKNQDNLQDKEGGYSEKFDQKKFDNQKYFNLKIKPLLDVLYTPEISENLLGIIYNLIEDKFAESLTINWHKWSENNVQLITYGDTIKDSKSSEKPLVTLANFLEDYLQDTITGVHILPFNPYSSDDGFAVIDYLQVDEKLGDWDDISAIALQFNLMIDLVINHVSSQHQWFKNFQEGKEPECNYFITVDPDTDLTSVVRPRSTPLLTKVETKTGEKYVWSTFSADQIDVNFANPDVLLEYVKIIIFYIELGIKYIRLDAVGFLWKKIGTTCIHLPETHTIIRLIREICQMLDPTIAIITETNVPNWENLSYFGNGNEAHMIYNFSLPPLLLNALIQGRSDHLKTWMMRMPPAPKGCAYFNFTASHDGIGLRPAEGLLREEEYQTLLTKMQEFGGKISYRQQPDGSESPYEINISWFSAMKGTMEGEDQWQIERFLCSQTIMLALEGIPAFYIHSLLATSNNEENVVKTGQNRAINRHKWDYQELKAQLENPQSDQSIVLNKLSRLIKIRRQQPAFHPNATQYTLHPLNRALFTFWRQSSDRAQSIFCIHNLSKQRQNLILSQLNLIDTEKWFDLISHSAIENIHDKYTLQPYQCLWITNYRAYK</sequence>
<organism evidence="7 8">
    <name type="scientific">Cyanobacterium aponinum 0216</name>
    <dbReference type="NCBI Taxonomy" id="2676140"/>
    <lineage>
        <taxon>Bacteria</taxon>
        <taxon>Bacillati</taxon>
        <taxon>Cyanobacteriota</taxon>
        <taxon>Cyanophyceae</taxon>
        <taxon>Oscillatoriophycideae</taxon>
        <taxon>Chroococcales</taxon>
        <taxon>Geminocystaceae</taxon>
        <taxon>Cyanobacterium</taxon>
    </lineage>
</organism>
<dbReference type="AlphaFoldDB" id="A0A844GQJ8"/>
<dbReference type="SMART" id="SM00642">
    <property type="entry name" value="Aamy"/>
    <property type="match status" value="1"/>
</dbReference>
<dbReference type="PIRSF" id="PIRSF003059">
    <property type="entry name" value="Sucrose_phosphorylase"/>
    <property type="match status" value="1"/>
</dbReference>
<dbReference type="InterPro" id="IPR017853">
    <property type="entry name" value="GH"/>
</dbReference>
<dbReference type="InterPro" id="IPR006047">
    <property type="entry name" value="GH13_cat_dom"/>
</dbReference>
<gene>
    <name evidence="7" type="ORF">GGC33_07765</name>
</gene>
<feature type="coiled-coil region" evidence="5">
    <location>
        <begin position="15"/>
        <end position="42"/>
    </location>
</feature>
<dbReference type="CDD" id="cd11356">
    <property type="entry name" value="AmyAc_Sucrose_phosphorylase-like_1"/>
    <property type="match status" value="1"/>
</dbReference>
<feature type="binding site" evidence="4">
    <location>
        <begin position="294"/>
        <end position="296"/>
    </location>
    <ligand>
        <name>substrate</name>
    </ligand>
</feature>
<feature type="binding site" evidence="4">
    <location>
        <begin position="403"/>
        <end position="404"/>
    </location>
    <ligand>
        <name>substrate</name>
    </ligand>
</feature>
<reference evidence="7 8" key="1">
    <citation type="submission" date="2019-11" db="EMBL/GenBank/DDBJ databases">
        <title>Isolation of a new High Light Tolerant Cyanobacteria.</title>
        <authorList>
            <person name="Dobson Z."/>
            <person name="Vaughn N."/>
            <person name="Vaughn M."/>
            <person name="Fromme P."/>
            <person name="Mazor Y."/>
        </authorList>
    </citation>
    <scope>NUCLEOTIDE SEQUENCE [LARGE SCALE GENOMIC DNA]</scope>
    <source>
        <strain evidence="7 8">0216</strain>
    </source>
</reference>
<feature type="binding site" evidence="4">
    <location>
        <position position="163"/>
    </location>
    <ligand>
        <name>substrate</name>
    </ligand>
</feature>
<dbReference type="RefSeq" id="WP_155083665.1">
    <property type="nucleotide sequence ID" value="NZ_WMIA01000007.1"/>
</dbReference>
<name>A0A844GQJ8_9CHRO</name>
<dbReference type="GO" id="GO:0005975">
    <property type="term" value="P:carbohydrate metabolic process"/>
    <property type="evidence" value="ECO:0007669"/>
    <property type="project" value="InterPro"/>
</dbReference>
<dbReference type="Pfam" id="PF00128">
    <property type="entry name" value="Alpha-amylase"/>
    <property type="match status" value="1"/>
</dbReference>
<feature type="binding site" evidence="4">
    <location>
        <position position="510"/>
    </location>
    <ligand>
        <name>substrate</name>
    </ligand>
</feature>
<keyword evidence="5" id="KW-0175">Coiled coil</keyword>
<dbReference type="EMBL" id="WMIA01000007">
    <property type="protein sequence ID" value="MTF38824.1"/>
    <property type="molecule type" value="Genomic_DNA"/>
</dbReference>
<dbReference type="InterPro" id="IPR033746">
    <property type="entry name" value="GGa_phosphorylase"/>
</dbReference>
<evidence type="ECO:0000313" key="7">
    <source>
        <dbReference type="EMBL" id="MTF38824.1"/>
    </source>
</evidence>
<comment type="caution">
    <text evidence="7">The sequence shown here is derived from an EMBL/GenBank/DDBJ whole genome shotgun (WGS) entry which is preliminary data.</text>
</comment>
<comment type="similarity">
    <text evidence="1">Belongs to the glycosyl hydrolase 13 family. Sucrose phosphorylase subfamily.</text>
</comment>
<dbReference type="PANTHER" id="PTHR38784">
    <property type="entry name" value="SUCROSE PHOSPHORYLASE"/>
    <property type="match status" value="1"/>
</dbReference>
<dbReference type="Gene3D" id="2.60.40.1180">
    <property type="entry name" value="Golgi alpha-mannosidase II"/>
    <property type="match status" value="1"/>
</dbReference>
<dbReference type="PANTHER" id="PTHR38784:SF1">
    <property type="entry name" value="SUCROSE PHOSPHORYLASE"/>
    <property type="match status" value="1"/>
</dbReference>
<dbReference type="InterPro" id="IPR016377">
    <property type="entry name" value="Sucrose_GGa_phosphorylase-rel"/>
</dbReference>
<keyword evidence="2" id="KW-0328">Glycosyltransferase</keyword>
<dbReference type="InterPro" id="IPR045857">
    <property type="entry name" value="O16G_dom_2"/>
</dbReference>
<dbReference type="Proteomes" id="UP000437131">
    <property type="component" value="Unassembled WGS sequence"/>
</dbReference>
<protein>
    <submittedName>
        <fullName evidence="7">Alpha-amylase</fullName>
    </submittedName>
</protein>